<organism evidence="2 3">
    <name type="scientific">Brachybacterium endophyticum</name>
    <dbReference type="NCBI Taxonomy" id="2182385"/>
    <lineage>
        <taxon>Bacteria</taxon>
        <taxon>Bacillati</taxon>
        <taxon>Actinomycetota</taxon>
        <taxon>Actinomycetes</taxon>
        <taxon>Micrococcales</taxon>
        <taxon>Dermabacteraceae</taxon>
        <taxon>Brachybacterium</taxon>
    </lineage>
</organism>
<dbReference type="InterPro" id="IPR036390">
    <property type="entry name" value="WH_DNA-bd_sf"/>
</dbReference>
<comment type="caution">
    <text evidence="2">The sequence shown here is derived from an EMBL/GenBank/DDBJ whole genome shotgun (WGS) entry which is preliminary data.</text>
</comment>
<dbReference type="AlphaFoldDB" id="A0A2U2RIZ5"/>
<dbReference type="InterPro" id="IPR000835">
    <property type="entry name" value="HTH_MarR-typ"/>
</dbReference>
<dbReference type="InterPro" id="IPR036388">
    <property type="entry name" value="WH-like_DNA-bd_sf"/>
</dbReference>
<dbReference type="RefSeq" id="WP_109276167.1">
    <property type="nucleotide sequence ID" value="NZ_QFKX01000004.1"/>
</dbReference>
<evidence type="ECO:0000313" key="2">
    <source>
        <dbReference type="EMBL" id="PWH05811.1"/>
    </source>
</evidence>
<dbReference type="Gene3D" id="1.10.10.10">
    <property type="entry name" value="Winged helix-like DNA-binding domain superfamily/Winged helix DNA-binding domain"/>
    <property type="match status" value="1"/>
</dbReference>
<gene>
    <name evidence="2" type="ORF">DEO23_11470</name>
</gene>
<protein>
    <submittedName>
        <fullName evidence="2">MarR family transcriptional regulator</fullName>
    </submittedName>
</protein>
<accession>A0A2U2RIZ5</accession>
<dbReference type="PROSITE" id="PS50943">
    <property type="entry name" value="HTH_CROC1"/>
    <property type="match status" value="1"/>
</dbReference>
<evidence type="ECO:0000259" key="1">
    <source>
        <dbReference type="PROSITE" id="PS50943"/>
    </source>
</evidence>
<sequence>MFVLTVDQHDSRRTTDRVPELLTALEGLGMRLPPERTAGDEVQMLADSSDVALSAVLRILELGGWSIGLGIGPVEHPLPGSVREGRGDAFVSARLSVETARRTSSVPVSVRTTDPRQREQTEELEALLRLIGREILSRKPGQWRVVRAMREDPSATQGDIAERLGITQQTVSRAYTTSGWREEQMVHPLARRLLAMLDLTSDRPSPVS</sequence>
<proteinExistence type="predicted"/>
<keyword evidence="3" id="KW-1185">Reference proteome</keyword>
<reference evidence="2 3" key="1">
    <citation type="submission" date="2018-05" db="EMBL/GenBank/DDBJ databases">
        <title>Brachybacterium sp. M1HQ-2T, whole genome shotgun sequence.</title>
        <authorList>
            <person name="Tuo L."/>
        </authorList>
    </citation>
    <scope>NUCLEOTIDE SEQUENCE [LARGE SCALE GENOMIC DNA]</scope>
    <source>
        <strain evidence="2 3">M1HQ-2</strain>
    </source>
</reference>
<dbReference type="InterPro" id="IPR001387">
    <property type="entry name" value="Cro/C1-type_HTH"/>
</dbReference>
<dbReference type="OrthoDB" id="5184241at2"/>
<name>A0A2U2RIZ5_9MICO</name>
<dbReference type="GO" id="GO:0003700">
    <property type="term" value="F:DNA-binding transcription factor activity"/>
    <property type="evidence" value="ECO:0007669"/>
    <property type="project" value="InterPro"/>
</dbReference>
<dbReference type="SUPFAM" id="SSF46785">
    <property type="entry name" value="Winged helix' DNA-binding domain"/>
    <property type="match status" value="1"/>
</dbReference>
<dbReference type="Pfam" id="PF12802">
    <property type="entry name" value="MarR_2"/>
    <property type="match status" value="1"/>
</dbReference>
<evidence type="ECO:0000313" key="3">
    <source>
        <dbReference type="Proteomes" id="UP000245590"/>
    </source>
</evidence>
<feature type="domain" description="HTH cro/C1-type" evidence="1">
    <location>
        <begin position="146"/>
        <end position="173"/>
    </location>
</feature>
<dbReference type="CDD" id="cd00093">
    <property type="entry name" value="HTH_XRE"/>
    <property type="match status" value="1"/>
</dbReference>
<dbReference type="EMBL" id="QFKX01000004">
    <property type="protein sequence ID" value="PWH05811.1"/>
    <property type="molecule type" value="Genomic_DNA"/>
</dbReference>
<dbReference type="Proteomes" id="UP000245590">
    <property type="component" value="Unassembled WGS sequence"/>
</dbReference>